<organism evidence="1">
    <name type="scientific">bioreactor metagenome</name>
    <dbReference type="NCBI Taxonomy" id="1076179"/>
    <lineage>
        <taxon>unclassified sequences</taxon>
        <taxon>metagenomes</taxon>
        <taxon>ecological metagenomes</taxon>
    </lineage>
</organism>
<dbReference type="AlphaFoldDB" id="A0A644T4G7"/>
<proteinExistence type="predicted"/>
<dbReference type="EMBL" id="VSSQ01000016">
    <property type="protein sequence ID" value="MPL61816.1"/>
    <property type="molecule type" value="Genomic_DNA"/>
</dbReference>
<protein>
    <submittedName>
        <fullName evidence="1">Uncharacterized protein</fullName>
    </submittedName>
</protein>
<name>A0A644T4G7_9ZZZZ</name>
<comment type="caution">
    <text evidence="1">The sequence shown here is derived from an EMBL/GenBank/DDBJ whole genome shotgun (WGS) entry which is preliminary data.</text>
</comment>
<gene>
    <name evidence="1" type="ORF">SDC9_07405</name>
</gene>
<sequence length="73" mass="8422">MINYERLRQGIEDTTLIPLDTERLLSSAIEEGEFIKTSIKGVVTMIFNKDYECVECYGETITEQPPNMECEEL</sequence>
<evidence type="ECO:0000313" key="1">
    <source>
        <dbReference type="EMBL" id="MPL61816.1"/>
    </source>
</evidence>
<reference evidence="1" key="1">
    <citation type="submission" date="2019-08" db="EMBL/GenBank/DDBJ databases">
        <authorList>
            <person name="Kucharzyk K."/>
            <person name="Murdoch R.W."/>
            <person name="Higgins S."/>
            <person name="Loffler F."/>
        </authorList>
    </citation>
    <scope>NUCLEOTIDE SEQUENCE</scope>
</reference>
<accession>A0A644T4G7</accession>